<dbReference type="RefSeq" id="XP_032800634.1">
    <property type="nucleotide sequence ID" value="XM_032944743.1"/>
</dbReference>
<dbReference type="SUPFAM" id="SSF64268">
    <property type="entry name" value="PX domain"/>
    <property type="match status" value="1"/>
</dbReference>
<dbReference type="RefSeq" id="XP_032800636.1">
    <property type="nucleotide sequence ID" value="XM_032944745.1"/>
</dbReference>
<dbReference type="KEGG" id="pmrn:116937593"/>
<dbReference type="GO" id="GO:0005764">
    <property type="term" value="C:lysosome"/>
    <property type="evidence" value="ECO:0007669"/>
    <property type="project" value="UniProtKB-SubCell"/>
</dbReference>
<keyword evidence="10" id="KW-0175">Coiled coil</keyword>
<name>A0AAJ7SJW1_PETMA</name>
<evidence type="ECO:0000256" key="8">
    <source>
        <dbReference type="ARBA" id="ARBA00022753"/>
    </source>
</evidence>
<accession>A0AAJ7SJW1</accession>
<evidence type="ECO:0000256" key="11">
    <source>
        <dbReference type="ARBA" id="ARBA00023121"/>
    </source>
</evidence>
<evidence type="ECO:0000256" key="13">
    <source>
        <dbReference type="ARBA" id="ARBA00023228"/>
    </source>
</evidence>
<comment type="subcellular location">
    <subcellularLocation>
        <location evidence="4">Cytoplasm</location>
    </subcellularLocation>
    <subcellularLocation>
        <location evidence="1">Early endosome membrane</location>
    </subcellularLocation>
    <subcellularLocation>
        <location evidence="3">Late endosome membrane</location>
        <topology evidence="3">Peripheral membrane protein</topology>
        <orientation evidence="3">Cytoplasmic side</orientation>
    </subcellularLocation>
    <subcellularLocation>
        <location evidence="2">Lysosome</location>
    </subcellularLocation>
</comment>
<evidence type="ECO:0000256" key="16">
    <source>
        <dbReference type="SAM" id="MobiDB-lite"/>
    </source>
</evidence>
<dbReference type="GO" id="GO:0031901">
    <property type="term" value="C:early endosome membrane"/>
    <property type="evidence" value="ECO:0007669"/>
    <property type="project" value="UniProtKB-SubCell"/>
</dbReference>
<dbReference type="CDD" id="cd07276">
    <property type="entry name" value="PX_SNX16"/>
    <property type="match status" value="1"/>
</dbReference>
<dbReference type="GO" id="GO:0008333">
    <property type="term" value="P:endosome to lysosome transport"/>
    <property type="evidence" value="ECO:0007669"/>
    <property type="project" value="TreeGrafter"/>
</dbReference>
<evidence type="ECO:0000259" key="17">
    <source>
        <dbReference type="PROSITE" id="PS50195"/>
    </source>
</evidence>
<evidence type="ECO:0000313" key="19">
    <source>
        <dbReference type="RefSeq" id="XP_032800634.1"/>
    </source>
</evidence>
<keyword evidence="9" id="KW-0653">Protein transport</keyword>
<dbReference type="GO" id="GO:0031902">
    <property type="term" value="C:late endosome membrane"/>
    <property type="evidence" value="ECO:0007669"/>
    <property type="project" value="UniProtKB-SubCell"/>
</dbReference>
<dbReference type="PANTHER" id="PTHR22999:SF23">
    <property type="entry name" value="SORTING NEXIN-16"/>
    <property type="match status" value="1"/>
</dbReference>
<evidence type="ECO:0000256" key="2">
    <source>
        <dbReference type="ARBA" id="ARBA00004371"/>
    </source>
</evidence>
<dbReference type="GO" id="GO:0045022">
    <property type="term" value="P:early endosome to late endosome transport"/>
    <property type="evidence" value="ECO:0007669"/>
    <property type="project" value="TreeGrafter"/>
</dbReference>
<protein>
    <recommendedName>
        <fullName evidence="15">Sorting nexin-16</fullName>
    </recommendedName>
</protein>
<evidence type="ECO:0000256" key="5">
    <source>
        <dbReference type="ARBA" id="ARBA00022448"/>
    </source>
</evidence>
<organism evidence="18 20">
    <name type="scientific">Petromyzon marinus</name>
    <name type="common">Sea lamprey</name>
    <dbReference type="NCBI Taxonomy" id="7757"/>
    <lineage>
        <taxon>Eukaryota</taxon>
        <taxon>Metazoa</taxon>
        <taxon>Chordata</taxon>
        <taxon>Craniata</taxon>
        <taxon>Vertebrata</taxon>
        <taxon>Cyclostomata</taxon>
        <taxon>Hyperoartia</taxon>
        <taxon>Petromyzontiformes</taxon>
        <taxon>Petromyzontidae</taxon>
        <taxon>Petromyzon</taxon>
    </lineage>
</organism>
<dbReference type="FunFam" id="3.30.1520.10:FF:000011">
    <property type="entry name" value="Putative sorting nexin-16"/>
    <property type="match status" value="1"/>
</dbReference>
<dbReference type="InterPro" id="IPR037911">
    <property type="entry name" value="SNX16_PX"/>
</dbReference>
<dbReference type="GO" id="GO:0006622">
    <property type="term" value="P:protein targeting to lysosome"/>
    <property type="evidence" value="ECO:0007669"/>
    <property type="project" value="TreeGrafter"/>
</dbReference>
<feature type="compositionally biased region" description="Gly residues" evidence="16">
    <location>
        <begin position="56"/>
        <end position="71"/>
    </location>
</feature>
<evidence type="ECO:0000256" key="15">
    <source>
        <dbReference type="ARBA" id="ARBA00071931"/>
    </source>
</evidence>
<evidence type="ECO:0000256" key="4">
    <source>
        <dbReference type="ARBA" id="ARBA00004496"/>
    </source>
</evidence>
<keyword evidence="18" id="KW-1185">Reference proteome</keyword>
<dbReference type="InterPro" id="IPR036871">
    <property type="entry name" value="PX_dom_sf"/>
</dbReference>
<feature type="compositionally biased region" description="Polar residues" evidence="16">
    <location>
        <begin position="87"/>
        <end position="96"/>
    </location>
</feature>
<evidence type="ECO:0000256" key="1">
    <source>
        <dbReference type="ARBA" id="ARBA00004146"/>
    </source>
</evidence>
<feature type="region of interest" description="Disordered" evidence="16">
    <location>
        <begin position="87"/>
        <end position="126"/>
    </location>
</feature>
<dbReference type="Proteomes" id="UP001318040">
    <property type="component" value="Unplaced"/>
</dbReference>
<evidence type="ECO:0000256" key="9">
    <source>
        <dbReference type="ARBA" id="ARBA00022927"/>
    </source>
</evidence>
<dbReference type="SMART" id="SM00312">
    <property type="entry name" value="PX"/>
    <property type="match status" value="1"/>
</dbReference>
<dbReference type="GO" id="GO:0035091">
    <property type="term" value="F:phosphatidylinositol binding"/>
    <property type="evidence" value="ECO:0007669"/>
    <property type="project" value="InterPro"/>
</dbReference>
<feature type="compositionally biased region" description="Low complexity" evidence="16">
    <location>
        <begin position="14"/>
        <end position="35"/>
    </location>
</feature>
<dbReference type="RefSeq" id="XP_032800635.1">
    <property type="nucleotide sequence ID" value="XM_032944744.1"/>
</dbReference>
<sequence length="338" mass="36132">MSVSCTPVPLPLHNNNSSSSSKSKGKSNNNNNKPGRGSHDSGHGGGGCSATEKNLAGGGAGGGDAGGDAGGDGGRISGITIVAGHRSAQSDVTLHSTAPPDAERRCSGSYVSGEQPPGDVAQWPDRPPTPTIIGHEVMEERARFTVYKVLVRSSVGESWVVFRRYTDFSRLNDKLREMFPGFRLALPPKRWFKDNFEAEFLEERSLGLAAFLQNLVAHQDVANCIPVREFLCLDDSPGPFDSLEESRAFCESLEEANFRLLKELAEGHQQTAQLRADLLKSHTCIEALEREIRELKAAASSSGHSTVELPSAVTEDEPPRGGSPVQPPATATTEGASR</sequence>
<proteinExistence type="predicted"/>
<keyword evidence="12" id="KW-0472">Membrane</keyword>
<keyword evidence="8" id="KW-0967">Endosome</keyword>
<dbReference type="PROSITE" id="PS50195">
    <property type="entry name" value="PX"/>
    <property type="match status" value="1"/>
</dbReference>
<keyword evidence="7" id="KW-0597">Phosphoprotein</keyword>
<keyword evidence="13" id="KW-0458">Lysosome</keyword>
<keyword evidence="11" id="KW-0446">Lipid-binding</keyword>
<comment type="subunit">
    <text evidence="14">Homooligomer. Interacts with EGFR.</text>
</comment>
<dbReference type="PANTHER" id="PTHR22999">
    <property type="entry name" value="PX SERINE/THREONINE KINASE PXK"/>
    <property type="match status" value="1"/>
</dbReference>
<evidence type="ECO:0000256" key="14">
    <source>
        <dbReference type="ARBA" id="ARBA00063452"/>
    </source>
</evidence>
<keyword evidence="6" id="KW-0963">Cytoplasm</keyword>
<evidence type="ECO:0000313" key="20">
    <source>
        <dbReference type="RefSeq" id="XP_032800635.1"/>
    </source>
</evidence>
<gene>
    <name evidence="19 20 21" type="primary">LOC116937593</name>
</gene>
<feature type="domain" description="PX" evidence="17">
    <location>
        <begin position="125"/>
        <end position="238"/>
    </location>
</feature>
<dbReference type="AlphaFoldDB" id="A0AAJ7SJW1"/>
<evidence type="ECO:0000256" key="10">
    <source>
        <dbReference type="ARBA" id="ARBA00023054"/>
    </source>
</evidence>
<evidence type="ECO:0000313" key="21">
    <source>
        <dbReference type="RefSeq" id="XP_032800636.1"/>
    </source>
</evidence>
<dbReference type="InterPro" id="IPR001683">
    <property type="entry name" value="PX_dom"/>
</dbReference>
<keyword evidence="5" id="KW-0813">Transport</keyword>
<evidence type="ECO:0000256" key="12">
    <source>
        <dbReference type="ARBA" id="ARBA00023136"/>
    </source>
</evidence>
<evidence type="ECO:0000256" key="7">
    <source>
        <dbReference type="ARBA" id="ARBA00022553"/>
    </source>
</evidence>
<evidence type="ECO:0000313" key="18">
    <source>
        <dbReference type="Proteomes" id="UP001318040"/>
    </source>
</evidence>
<feature type="region of interest" description="Disordered" evidence="16">
    <location>
        <begin position="296"/>
        <end position="338"/>
    </location>
</feature>
<dbReference type="InterPro" id="IPR051837">
    <property type="entry name" value="SortingNexin/PXDomain-PKLike"/>
</dbReference>
<reference evidence="19 20" key="1">
    <citation type="submission" date="2025-04" db="UniProtKB">
        <authorList>
            <consortium name="RefSeq"/>
        </authorList>
    </citation>
    <scope>IDENTIFICATION</scope>
    <source>
        <tissue evidence="19 20">Sperm</tissue>
    </source>
</reference>
<dbReference type="Pfam" id="PF00787">
    <property type="entry name" value="PX"/>
    <property type="match status" value="1"/>
</dbReference>
<evidence type="ECO:0000256" key="6">
    <source>
        <dbReference type="ARBA" id="ARBA00022490"/>
    </source>
</evidence>
<dbReference type="Gene3D" id="3.30.1520.10">
    <property type="entry name" value="Phox-like domain"/>
    <property type="match status" value="1"/>
</dbReference>
<feature type="region of interest" description="Disordered" evidence="16">
    <location>
        <begin position="1"/>
        <end position="71"/>
    </location>
</feature>
<evidence type="ECO:0000256" key="3">
    <source>
        <dbReference type="ARBA" id="ARBA00004492"/>
    </source>
</evidence>
<feature type="compositionally biased region" description="Polar residues" evidence="16">
    <location>
        <begin position="329"/>
        <end position="338"/>
    </location>
</feature>